<name>A0A6H0XPK9_9PEZI</name>
<keyword evidence="2" id="KW-1185">Reference proteome</keyword>
<proteinExistence type="predicted"/>
<evidence type="ECO:0000313" key="2">
    <source>
        <dbReference type="Proteomes" id="UP000503462"/>
    </source>
</evidence>
<protein>
    <submittedName>
        <fullName evidence="1">Uncharacterized protein</fullName>
    </submittedName>
</protein>
<accession>A0A6H0XPK9</accession>
<reference evidence="1 2" key="1">
    <citation type="journal article" date="2016" name="Sci. Rep.">
        <title>Peltaster fructicola genome reveals evolution from an invasive phytopathogen to an ectophytic parasite.</title>
        <authorList>
            <person name="Xu C."/>
            <person name="Chen H."/>
            <person name="Gleason M.L."/>
            <person name="Xu J.R."/>
            <person name="Liu H."/>
            <person name="Zhang R."/>
            <person name="Sun G."/>
        </authorList>
    </citation>
    <scope>NUCLEOTIDE SEQUENCE [LARGE SCALE GENOMIC DNA]</scope>
    <source>
        <strain evidence="1 2">LNHT1506</strain>
    </source>
</reference>
<dbReference type="AlphaFoldDB" id="A0A6H0XPK9"/>
<gene>
    <name evidence="1" type="ORF">AMS68_002181</name>
</gene>
<sequence>MMLKYFRMSLHPPDCYDRLKVTLSEATPRGLDICLRVLHADADLEPEHSCTSKDVWSVMIVAHKLKVDLSVERASIWFRRWFFQHAPEKLDFSLPGDADKLKKHTSHRFSSDEYCDLLQPSYHFDCIEAFKVVTGVLVYDYHGTIRARGPVDTKSEAVKLHESILERLNVARSELLNDLQASLHQPIQKFVAGNSWDRRLSQQDLQAYMKALVQTGKWPFQVGHIKHDSSLNTTLDHLLLASFSENTQSLKVNVDRAVKRCRRQFVGLCLDCLTYAPLNPVRERWVVYEEHMHRHDKCRDSHEEDSSFLAFSKRVTRYFNDSTRVVLRMPFGIRIFS</sequence>
<dbReference type="OrthoDB" id="268428at2759"/>
<dbReference type="EMBL" id="CP051140">
    <property type="protein sequence ID" value="QIW96663.1"/>
    <property type="molecule type" value="Genomic_DNA"/>
</dbReference>
<dbReference type="Proteomes" id="UP000503462">
    <property type="component" value="Chromosome 2"/>
</dbReference>
<evidence type="ECO:0000313" key="1">
    <source>
        <dbReference type="EMBL" id="QIW96663.1"/>
    </source>
</evidence>
<organism evidence="1 2">
    <name type="scientific">Peltaster fructicola</name>
    <dbReference type="NCBI Taxonomy" id="286661"/>
    <lineage>
        <taxon>Eukaryota</taxon>
        <taxon>Fungi</taxon>
        <taxon>Dikarya</taxon>
        <taxon>Ascomycota</taxon>
        <taxon>Pezizomycotina</taxon>
        <taxon>Dothideomycetes</taxon>
        <taxon>Dothideomycetes incertae sedis</taxon>
        <taxon>Peltaster</taxon>
    </lineage>
</organism>